<dbReference type="AlphaFoldDB" id="E8MY16"/>
<dbReference type="InParanoid" id="E8MY16"/>
<evidence type="ECO:0000256" key="2">
    <source>
        <dbReference type="ARBA" id="ARBA00022801"/>
    </source>
</evidence>
<evidence type="ECO:0000313" key="6">
    <source>
        <dbReference type="Proteomes" id="UP000008922"/>
    </source>
</evidence>
<dbReference type="GO" id="GO:0003676">
    <property type="term" value="F:nucleic acid binding"/>
    <property type="evidence" value="ECO:0007669"/>
    <property type="project" value="InterPro"/>
</dbReference>
<proteinExistence type="predicted"/>
<dbReference type="SMART" id="SM00910">
    <property type="entry name" value="HIRAN"/>
    <property type="match status" value="1"/>
</dbReference>
<gene>
    <name evidence="5" type="ordered locus">ANT_22210</name>
</gene>
<dbReference type="STRING" id="926569.ANT_22210"/>
<evidence type="ECO:0000256" key="3">
    <source>
        <dbReference type="SAM" id="Phobius"/>
    </source>
</evidence>
<evidence type="ECO:0000256" key="1">
    <source>
        <dbReference type="ARBA" id="ARBA00022723"/>
    </source>
</evidence>
<dbReference type="KEGG" id="atm:ANT_22210"/>
<dbReference type="PROSITE" id="PS51318">
    <property type="entry name" value="TAT"/>
    <property type="match status" value="1"/>
</dbReference>
<evidence type="ECO:0000259" key="4">
    <source>
        <dbReference type="SMART" id="SM00910"/>
    </source>
</evidence>
<keyword evidence="2" id="KW-0378">Hydrolase</keyword>
<dbReference type="Pfam" id="PF08797">
    <property type="entry name" value="HIRAN"/>
    <property type="match status" value="1"/>
</dbReference>
<sequence>MTRGNLMDSRRDFLKALLGMVAGTIIAPIARKKIPSRQKIVLLETHVAGFQYHEGMRRGVAKTLKSGVPLKLVREPQNLYDENAIAVHTLQGQHLGYIPRSLNEIPARIADQGIPLEAKVVKFHPRNEPWERLLIRVYQVIPEEEIL</sequence>
<dbReference type="Proteomes" id="UP000008922">
    <property type="component" value="Chromosome"/>
</dbReference>
<dbReference type="eggNOG" id="ENOG5032SKB">
    <property type="taxonomic scope" value="Bacteria"/>
</dbReference>
<feature type="domain" description="HIRAN" evidence="4">
    <location>
        <begin position="40"/>
        <end position="141"/>
    </location>
</feature>
<protein>
    <recommendedName>
        <fullName evidence="4">HIRAN domain-containing protein</fullName>
    </recommendedName>
</protein>
<feature type="transmembrane region" description="Helical" evidence="3">
    <location>
        <begin position="13"/>
        <end position="30"/>
    </location>
</feature>
<accession>E8MY16</accession>
<dbReference type="InterPro" id="IPR014905">
    <property type="entry name" value="HIRAN"/>
</dbReference>
<dbReference type="HOGENOM" id="CLU_154672_0_1_0"/>
<reference evidence="5 6" key="1">
    <citation type="submission" date="2010-12" db="EMBL/GenBank/DDBJ databases">
        <title>Whole genome sequence of Anaerolinea thermophila UNI-1.</title>
        <authorList>
            <person name="Narita-Yamada S."/>
            <person name="Kishi E."/>
            <person name="Watanabe Y."/>
            <person name="Takasaki K."/>
            <person name="Ankai A."/>
            <person name="Oguchi A."/>
            <person name="Fukui S."/>
            <person name="Takahashi M."/>
            <person name="Yashiro I."/>
            <person name="Hosoyama A."/>
            <person name="Sekiguchi Y."/>
            <person name="Hanada S."/>
            <person name="Fujita N."/>
        </authorList>
    </citation>
    <scope>NUCLEOTIDE SEQUENCE [LARGE SCALE GENOMIC DNA]</scope>
    <source>
        <strain evidence="6">DSM 14523 / JCM 11388 / NBRC 100420 / UNI-1</strain>
    </source>
</reference>
<keyword evidence="3" id="KW-0472">Membrane</keyword>
<dbReference type="EMBL" id="AP012029">
    <property type="protein sequence ID" value="BAJ64247.1"/>
    <property type="molecule type" value="Genomic_DNA"/>
</dbReference>
<dbReference type="Gene3D" id="3.30.70.2330">
    <property type="match status" value="1"/>
</dbReference>
<keyword evidence="1" id="KW-0479">Metal-binding</keyword>
<keyword evidence="3" id="KW-1133">Transmembrane helix</keyword>
<keyword evidence="6" id="KW-1185">Reference proteome</keyword>
<name>E8MY16_ANATU</name>
<dbReference type="InterPro" id="IPR006311">
    <property type="entry name" value="TAT_signal"/>
</dbReference>
<organism evidence="5 6">
    <name type="scientific">Anaerolinea thermophila (strain DSM 14523 / JCM 11388 / NBRC 100420 / UNI-1)</name>
    <dbReference type="NCBI Taxonomy" id="926569"/>
    <lineage>
        <taxon>Bacteria</taxon>
        <taxon>Bacillati</taxon>
        <taxon>Chloroflexota</taxon>
        <taxon>Anaerolineae</taxon>
        <taxon>Anaerolineales</taxon>
        <taxon>Anaerolineaceae</taxon>
        <taxon>Anaerolinea</taxon>
    </lineage>
</organism>
<dbReference type="GO" id="GO:0016818">
    <property type="term" value="F:hydrolase activity, acting on acid anhydrides, in phosphorus-containing anhydrides"/>
    <property type="evidence" value="ECO:0007669"/>
    <property type="project" value="InterPro"/>
</dbReference>
<evidence type="ECO:0000313" key="5">
    <source>
        <dbReference type="EMBL" id="BAJ64247.1"/>
    </source>
</evidence>
<dbReference type="GO" id="GO:0008270">
    <property type="term" value="F:zinc ion binding"/>
    <property type="evidence" value="ECO:0007669"/>
    <property type="project" value="InterPro"/>
</dbReference>
<keyword evidence="3" id="KW-0812">Transmembrane</keyword>